<keyword evidence="2 8" id="KW-0812">Transmembrane</keyword>
<name>A0A199V0G4_ANACO</name>
<reference evidence="10 11" key="1">
    <citation type="journal article" date="2016" name="DNA Res.">
        <title>The draft genome of MD-2 pineapple using hybrid error correction of long reads.</title>
        <authorList>
            <person name="Redwan R.M."/>
            <person name="Saidin A."/>
            <person name="Kumar S.V."/>
        </authorList>
    </citation>
    <scope>NUCLEOTIDE SEQUENCE [LARGE SCALE GENOMIC DNA]</scope>
    <source>
        <strain evidence="11">cv. MD2</strain>
        <tissue evidence="10">Leaf</tissue>
    </source>
</reference>
<feature type="transmembrane region" description="Helical" evidence="8">
    <location>
        <begin position="1114"/>
        <end position="1134"/>
    </location>
</feature>
<feature type="repeat" description="ANK" evidence="7">
    <location>
        <begin position="936"/>
        <end position="956"/>
    </location>
</feature>
<sequence>MNIKLQQVASCGNVKSLRSLIRDDPNMLHSKTVQGNTVLHIAALLGHRAFVKEILKHEDLLLLQQLQNADGDTPLHIALRSGHKELAASLANHAVVWPKVEDDNKSPLQAANAQGNTVLHEAVICQNAPIAQKLLDADPSMGHVKNKRGETPLDIAACNGLAKVVEKILEHTSAEKHKEVEQAVFHRALLGGHIGNPYISYTFALVLRNPIEIVKMLLERRSDLLKVVDEHGNNALHYAVREDKKEMVEMLLEDTSLAYQNNEEGQSPLHVAAFYGSSSAVKEILNNCPDTAEQVDSSGKNAIHIAAQKGKVPTLKCLLKHIEPKEIINKADEDGNTPLHLAAMQARIHSTVTLLKDKRIDPCLQNNKGQTARSIYEEHSEITTNGVSYSKHFLRNSRITRNFYSMIVWDKLKNKEAKKCKSKQLPPAATLRSFNKKMASSDQYFALSVNIYTLIAVLIATVTFAANFTMPGGFNQDHGTAILEKRLAFKVFVIANAIAMCSSLVVVFCFIWAWKDPIEFKLKQLIWGHRLTVLACLAMLITLMTAVHLVLTPKSWWLSIAVILIGCSTPAVAWLILGREVLFIPLRRRSRSSSSSGGGISSTDVMASSYHQHMSTELQLAARNGNVESLRSMIRENPKILLSTTVQGQTALHIAARLGHRAFVEEIFKQDESLLRLRNADDDTPLHVAARSGHAELTDFLVNYALTWLEVEDDNESPLRAVNARGDTALHEAVIGRNEKIALRLLHADPSMGHVMNKRKETPLHIASREGLEKVVEKIVAHPWVAEQQEAEPAVLGTGSPLHQAVLGGHIKIMEMLLDKRTDFLKAVDESGNNALHYAAQKDSKMMVEMLLKKDNSQLAYLCNNKGYFPLHEAAFYGSSSAVKEILKYCPDTAEQVDFTGKNAIHIAVQSGKVGTLQCLLRHIEPKEIINKADEDGNTPLHLAAMQGRIQSTLILSKDNRIDPCLLNKEGQTARSVYERLEEMSIYGMIVWKKLKKKEAEKCKNKQLPPVATSQSFQKKMAASDQYFELSVNTYTLVAALIATVTFAANFTMPGGFDQQYGMAILQNRPAFKVFVISNTIAMCSSLVVVFCFIWAWRDPVKFKLNQLQWGHRLTVLACLAMLVTLMTAVHLVLTHKSWWLSLVVILIGCSTPVVVGLILGREVWFIPLK</sequence>
<dbReference type="InterPro" id="IPR002110">
    <property type="entry name" value="Ankyrin_rpt"/>
</dbReference>
<evidence type="ECO:0000256" key="6">
    <source>
        <dbReference type="ARBA" id="ARBA00023136"/>
    </source>
</evidence>
<evidence type="ECO:0000256" key="1">
    <source>
        <dbReference type="ARBA" id="ARBA00004141"/>
    </source>
</evidence>
<dbReference type="PROSITE" id="PS50088">
    <property type="entry name" value="ANK_REPEAT"/>
    <property type="match status" value="6"/>
</dbReference>
<dbReference type="Gene3D" id="1.25.40.20">
    <property type="entry name" value="Ankyrin repeat-containing domain"/>
    <property type="match status" value="3"/>
</dbReference>
<proteinExistence type="predicted"/>
<dbReference type="Proteomes" id="UP000092600">
    <property type="component" value="Unassembled WGS sequence"/>
</dbReference>
<gene>
    <name evidence="10" type="ORF">ACMD2_05389</name>
</gene>
<feature type="transmembrane region" description="Helical" evidence="8">
    <location>
        <begin position="487"/>
        <end position="514"/>
    </location>
</feature>
<feature type="transmembrane region" description="Helical" evidence="8">
    <location>
        <begin position="444"/>
        <end position="467"/>
    </location>
</feature>
<feature type="domain" description="PGG" evidence="9">
    <location>
        <begin position="1031"/>
        <end position="1132"/>
    </location>
</feature>
<comment type="subcellular location">
    <subcellularLocation>
        <location evidence="1">Membrane</location>
        <topology evidence="1">Multi-pass membrane protein</topology>
    </subcellularLocation>
</comment>
<organism evidence="10 11">
    <name type="scientific">Ananas comosus</name>
    <name type="common">Pineapple</name>
    <name type="synonym">Ananas ananas</name>
    <dbReference type="NCBI Taxonomy" id="4615"/>
    <lineage>
        <taxon>Eukaryota</taxon>
        <taxon>Viridiplantae</taxon>
        <taxon>Streptophyta</taxon>
        <taxon>Embryophyta</taxon>
        <taxon>Tracheophyta</taxon>
        <taxon>Spermatophyta</taxon>
        <taxon>Magnoliopsida</taxon>
        <taxon>Liliopsida</taxon>
        <taxon>Poales</taxon>
        <taxon>Bromeliaceae</taxon>
        <taxon>Bromelioideae</taxon>
        <taxon>Ananas</taxon>
    </lineage>
</organism>
<dbReference type="PANTHER" id="PTHR24186:SF50">
    <property type="entry name" value="ANKYRIN REPEAT-CONTAINING PROTEIN ITN1-LIKE ISOFORM X1"/>
    <property type="match status" value="1"/>
</dbReference>
<evidence type="ECO:0000256" key="3">
    <source>
        <dbReference type="ARBA" id="ARBA00022737"/>
    </source>
</evidence>
<feature type="transmembrane region" description="Helical" evidence="8">
    <location>
        <begin position="1027"/>
        <end position="1051"/>
    </location>
</feature>
<dbReference type="InterPro" id="IPR026961">
    <property type="entry name" value="PGG_dom"/>
</dbReference>
<feature type="transmembrane region" description="Helical" evidence="8">
    <location>
        <begin position="526"/>
        <end position="550"/>
    </location>
</feature>
<feature type="repeat" description="ANK" evidence="7">
    <location>
        <begin position="231"/>
        <end position="253"/>
    </location>
</feature>
<dbReference type="Pfam" id="PF13857">
    <property type="entry name" value="Ank_5"/>
    <property type="match status" value="1"/>
</dbReference>
<keyword evidence="4 8" id="KW-1133">Transmembrane helix</keyword>
<dbReference type="SMART" id="SM00248">
    <property type="entry name" value="ANK"/>
    <property type="match status" value="18"/>
</dbReference>
<dbReference type="Pfam" id="PF13962">
    <property type="entry name" value="PGG"/>
    <property type="match status" value="2"/>
</dbReference>
<dbReference type="PROSITE" id="PS50297">
    <property type="entry name" value="ANK_REP_REGION"/>
    <property type="match status" value="6"/>
</dbReference>
<feature type="repeat" description="ANK" evidence="7">
    <location>
        <begin position="334"/>
        <end position="367"/>
    </location>
</feature>
<evidence type="ECO:0000313" key="11">
    <source>
        <dbReference type="Proteomes" id="UP000092600"/>
    </source>
</evidence>
<feature type="domain" description="PGG" evidence="9">
    <location>
        <begin position="449"/>
        <end position="549"/>
    </location>
</feature>
<dbReference type="GO" id="GO:0005886">
    <property type="term" value="C:plasma membrane"/>
    <property type="evidence" value="ECO:0007669"/>
    <property type="project" value="TreeGrafter"/>
</dbReference>
<evidence type="ECO:0000256" key="7">
    <source>
        <dbReference type="PROSITE-ProRule" id="PRU00023"/>
    </source>
</evidence>
<dbReference type="AlphaFoldDB" id="A0A199V0G4"/>
<feature type="repeat" description="ANK" evidence="7">
    <location>
        <begin position="70"/>
        <end position="93"/>
    </location>
</feature>
<dbReference type="EMBL" id="LSRQ01003888">
    <property type="protein sequence ID" value="OAY70483.1"/>
    <property type="molecule type" value="Genomic_DNA"/>
</dbReference>
<keyword evidence="6 8" id="KW-0472">Membrane</keyword>
<evidence type="ECO:0000256" key="5">
    <source>
        <dbReference type="ARBA" id="ARBA00023043"/>
    </source>
</evidence>
<dbReference type="STRING" id="4615.A0A199V0G4"/>
<evidence type="ECO:0000256" key="2">
    <source>
        <dbReference type="ARBA" id="ARBA00022692"/>
    </source>
</evidence>
<evidence type="ECO:0000259" key="9">
    <source>
        <dbReference type="Pfam" id="PF13962"/>
    </source>
</evidence>
<feature type="transmembrane region" description="Helical" evidence="8">
    <location>
        <begin position="556"/>
        <end position="577"/>
    </location>
</feature>
<evidence type="ECO:0000256" key="8">
    <source>
        <dbReference type="SAM" id="Phobius"/>
    </source>
</evidence>
<feature type="repeat" description="ANK" evidence="7">
    <location>
        <begin position="681"/>
        <end position="703"/>
    </location>
</feature>
<keyword evidence="5 7" id="KW-0040">ANK repeat</keyword>
<feature type="repeat" description="ANK" evidence="7">
    <location>
        <begin position="264"/>
        <end position="287"/>
    </location>
</feature>
<comment type="caution">
    <text evidence="10">The sequence shown here is derived from an EMBL/GenBank/DDBJ whole genome shotgun (WGS) entry which is preliminary data.</text>
</comment>
<dbReference type="Pfam" id="PF12796">
    <property type="entry name" value="Ank_2"/>
    <property type="match status" value="5"/>
</dbReference>
<accession>A0A199V0G4</accession>
<keyword evidence="3" id="KW-0677">Repeat</keyword>
<dbReference type="InterPro" id="IPR036770">
    <property type="entry name" value="Ankyrin_rpt-contain_sf"/>
</dbReference>
<feature type="transmembrane region" description="Helical" evidence="8">
    <location>
        <begin position="1140"/>
        <end position="1160"/>
    </location>
</feature>
<dbReference type="Pfam" id="PF13637">
    <property type="entry name" value="Ank_4"/>
    <property type="match status" value="1"/>
</dbReference>
<dbReference type="SUPFAM" id="SSF48403">
    <property type="entry name" value="Ankyrin repeat"/>
    <property type="match status" value="2"/>
</dbReference>
<feature type="transmembrane region" description="Helical" evidence="8">
    <location>
        <begin position="1071"/>
        <end position="1094"/>
    </location>
</feature>
<protein>
    <submittedName>
        <fullName evidence="10">Protein ACCELERATED CELL DEATH 6</fullName>
    </submittedName>
</protein>
<evidence type="ECO:0000256" key="4">
    <source>
        <dbReference type="ARBA" id="ARBA00022989"/>
    </source>
</evidence>
<dbReference type="PANTHER" id="PTHR24186">
    <property type="entry name" value="PROTEIN PHOSPHATASE 1 REGULATORY SUBUNIT"/>
    <property type="match status" value="1"/>
</dbReference>
<evidence type="ECO:0000313" key="10">
    <source>
        <dbReference type="EMBL" id="OAY70483.1"/>
    </source>
</evidence>